<dbReference type="AlphaFoldDB" id="A0A4Q9NTL6"/>
<reference evidence="3 4" key="1">
    <citation type="submission" date="2019-01" db="EMBL/GenBank/DDBJ databases">
        <title>Draft genome sequences of three monokaryotic isolates of the white-rot basidiomycete fungus Dichomitus squalens.</title>
        <authorList>
            <consortium name="DOE Joint Genome Institute"/>
            <person name="Lopez S.C."/>
            <person name="Andreopoulos B."/>
            <person name="Pangilinan J."/>
            <person name="Lipzen A."/>
            <person name="Riley R."/>
            <person name="Ahrendt S."/>
            <person name="Ng V."/>
            <person name="Barry K."/>
            <person name="Daum C."/>
            <person name="Grigoriev I.V."/>
            <person name="Hilden K.S."/>
            <person name="Makela M.R."/>
            <person name="de Vries R.P."/>
        </authorList>
    </citation>
    <scope>NUCLEOTIDE SEQUENCE [LARGE SCALE GENOMIC DNA]</scope>
    <source>
        <strain evidence="3 4">CBS 464.89</strain>
        <strain evidence="2">OM18370.1</strain>
    </source>
</reference>
<proteinExistence type="predicted"/>
<gene>
    <name evidence="3" type="ORF">BD310DRAFT_628301</name>
    <name evidence="2" type="ORF">BD311DRAFT_315861</name>
</gene>
<dbReference type="EMBL" id="ML145090">
    <property type="protein sequence ID" value="TBU63345.1"/>
    <property type="molecule type" value="Genomic_DNA"/>
</dbReference>
<organism evidence="3 4">
    <name type="scientific">Dichomitus squalens</name>
    <dbReference type="NCBI Taxonomy" id="114155"/>
    <lineage>
        <taxon>Eukaryota</taxon>
        <taxon>Fungi</taxon>
        <taxon>Dikarya</taxon>
        <taxon>Basidiomycota</taxon>
        <taxon>Agaricomycotina</taxon>
        <taxon>Agaricomycetes</taxon>
        <taxon>Polyporales</taxon>
        <taxon>Polyporaceae</taxon>
        <taxon>Dichomitus</taxon>
    </lineage>
</organism>
<evidence type="ECO:0000313" key="2">
    <source>
        <dbReference type="EMBL" id="TBU28759.1"/>
    </source>
</evidence>
<dbReference type="EMBL" id="ML143419">
    <property type="protein sequence ID" value="TBU28759.1"/>
    <property type="molecule type" value="Genomic_DNA"/>
</dbReference>
<dbReference type="Proteomes" id="UP000292082">
    <property type="component" value="Unassembled WGS sequence"/>
</dbReference>
<evidence type="ECO:0000256" key="1">
    <source>
        <dbReference type="SAM" id="MobiDB-lite"/>
    </source>
</evidence>
<name>A0A4Q9NTL6_9APHY</name>
<dbReference type="Proteomes" id="UP000292957">
    <property type="component" value="Unassembled WGS sequence"/>
</dbReference>
<feature type="compositionally biased region" description="Polar residues" evidence="1">
    <location>
        <begin position="96"/>
        <end position="105"/>
    </location>
</feature>
<accession>A0A4Q9NTL6</accession>
<evidence type="ECO:0000313" key="3">
    <source>
        <dbReference type="EMBL" id="TBU63345.1"/>
    </source>
</evidence>
<sequence length="112" mass="12850">MQRRHGMFHRLIRRLVAPRSPLRQCCLLAKAVPVATSPTILPEGLRARRNHLGRPKYKQAIFITCLLHCSFTLCRSHIPKNQARGRSRGTLEGNIRNHTQPSISRARNKHCI</sequence>
<evidence type="ECO:0000313" key="4">
    <source>
        <dbReference type="Proteomes" id="UP000292082"/>
    </source>
</evidence>
<feature type="region of interest" description="Disordered" evidence="1">
    <location>
        <begin position="82"/>
        <end position="112"/>
    </location>
</feature>
<keyword evidence="4" id="KW-1185">Reference proteome</keyword>
<protein>
    <submittedName>
        <fullName evidence="3">Uncharacterized protein</fullName>
    </submittedName>
</protein>